<evidence type="ECO:0000256" key="1">
    <source>
        <dbReference type="ARBA" id="ARBA00012528"/>
    </source>
</evidence>
<dbReference type="InterPro" id="IPR011123">
    <property type="entry name" value="Y_Y_Y"/>
</dbReference>
<dbReference type="Pfam" id="PF00990">
    <property type="entry name" value="GGDEF"/>
    <property type="match status" value="1"/>
</dbReference>
<dbReference type="EMBL" id="CP065053">
    <property type="protein sequence ID" value="QPI51185.1"/>
    <property type="molecule type" value="Genomic_DNA"/>
</dbReference>
<keyword evidence="3" id="KW-0812">Transmembrane</keyword>
<feature type="transmembrane region" description="Helical" evidence="3">
    <location>
        <begin position="734"/>
        <end position="752"/>
    </location>
</feature>
<dbReference type="InterPro" id="IPR043128">
    <property type="entry name" value="Rev_trsase/Diguanyl_cyclase"/>
</dbReference>
<evidence type="ECO:0000313" key="6">
    <source>
        <dbReference type="EMBL" id="QPI51185.1"/>
    </source>
</evidence>
<dbReference type="RefSeq" id="WP_206090810.1">
    <property type="nucleotide sequence ID" value="NZ_CP065053.1"/>
</dbReference>
<dbReference type="Gene3D" id="3.30.70.270">
    <property type="match status" value="1"/>
</dbReference>
<dbReference type="Proteomes" id="UP000662888">
    <property type="component" value="Chromosome"/>
</dbReference>
<proteinExistence type="predicted"/>
<dbReference type="CDD" id="cd01949">
    <property type="entry name" value="GGDEF"/>
    <property type="match status" value="1"/>
</dbReference>
<sequence>MRWMWSCLLLIGTICPVLPAAAQEMPLRRFQYQSWSTEAGLPQVSVYDVAHDADGYLWVATENGLARFDGTRFTNFNRENTPAMASRWVSKLYRGKSQRLWIATRRNLLRWEAGQFTEQAMTGAAPGRVRDLVEDADGHLWLAGDVLLQERGKSMLPVPGWTGAATALATEGDAVWIAGAHGVLARQSGGQLQRFQFAQLDEAFVGAMVWARGALWLASSKGLFRLRDGVLEAQPLQPGPLPPKLTSMAVDGAGALLLGSDKALFRVREGAPVERLDAGAAGGFAAIISVRTGADGSVWLGSQQHGLRHLWPDRVDRLSTEEGLRDARVWSLAAQADGVLVGHNGGFDRLAGERFTPVADTTALPDPKGYAGFIDTRQRRWLGTFGGLVRIDADGGGRLEVAALAGLQVNGIEESPDGVVWVASSGGLFRIEDDQTILVDARSGLDEQMVRFVLADRDARLWVGTEHGLFRQDGARFVRVQDGGLGATFITSIAQLSDGTMAIGSLDQGMFFRIGGVWRHIERRQGLPVDSASILVQHGDSLLVVHADGVYRFPLSELASATLAGGQLRHIEILLQDHGDRLGYSRVRCCNYGGNGKALVLGDTLLLATLNGVARIDLRERRQIVPRVTIRAIRLARAGASPTSAGMALPLGVRDLDIDFGTIDFRYARLVRYRYRVCGPDADWIDAGQRAAAIYTNLPPGTWRFEVQARYLSQEWGPSARLELTVPPYFGETWLFKIMLLGAAGMLIAVWVKRRERRLIRQKAALKAEVAKRTAELAEANLDLANHIQILAEASVTDALTGLHNRRFMQEHVLHLFAELIRAREDGSVDAILGFILVDIDFFKAVNDRFGHAVGDDVLCAVGQALREAARDSDYVLRWGGEEFLLVVTNSSRAELVNIAERLRLNVARVTTGGADPQPVTVSLGYVAYPLDGIALERHEWSTALAVADKALYGAKESGRNCAATIVFDGADGASWGDDEIRAALEASPMAGATLVVAPRSLA</sequence>
<dbReference type="Pfam" id="PF07495">
    <property type="entry name" value="Y_Y_Y"/>
    <property type="match status" value="1"/>
</dbReference>
<dbReference type="Gene3D" id="2.130.10.10">
    <property type="entry name" value="YVTN repeat-like/Quinoprotein amine dehydrogenase"/>
    <property type="match status" value="3"/>
</dbReference>
<dbReference type="SUPFAM" id="SSF63829">
    <property type="entry name" value="Calcium-dependent phosphotriesterase"/>
    <property type="match status" value="3"/>
</dbReference>
<organism evidence="6 7">
    <name type="scientific">Massilia antarctica</name>
    <dbReference type="NCBI Taxonomy" id="2765360"/>
    <lineage>
        <taxon>Bacteria</taxon>
        <taxon>Pseudomonadati</taxon>
        <taxon>Pseudomonadota</taxon>
        <taxon>Betaproteobacteria</taxon>
        <taxon>Burkholderiales</taxon>
        <taxon>Oxalobacteraceae</taxon>
        <taxon>Telluria group</taxon>
        <taxon>Massilia</taxon>
    </lineage>
</organism>
<dbReference type="Gene3D" id="2.60.40.10">
    <property type="entry name" value="Immunoglobulins"/>
    <property type="match status" value="1"/>
</dbReference>
<keyword evidence="7" id="KW-1185">Reference proteome</keyword>
<dbReference type="EC" id="2.7.7.65" evidence="1"/>
<protein>
    <recommendedName>
        <fullName evidence="1">diguanylate cyclase</fullName>
        <ecNumber evidence="1">2.7.7.65</ecNumber>
    </recommendedName>
</protein>
<dbReference type="InterPro" id="IPR029787">
    <property type="entry name" value="Nucleotide_cyclase"/>
</dbReference>
<dbReference type="PANTHER" id="PTHR45138">
    <property type="entry name" value="REGULATORY COMPONENTS OF SENSORY TRANSDUCTION SYSTEM"/>
    <property type="match status" value="1"/>
</dbReference>
<dbReference type="InterPro" id="IPR000160">
    <property type="entry name" value="GGDEF_dom"/>
</dbReference>
<dbReference type="PANTHER" id="PTHR45138:SF9">
    <property type="entry name" value="DIGUANYLATE CYCLASE DGCM-RELATED"/>
    <property type="match status" value="1"/>
</dbReference>
<dbReference type="SUPFAM" id="SSF55073">
    <property type="entry name" value="Nucleotide cyclase"/>
    <property type="match status" value="1"/>
</dbReference>
<dbReference type="InterPro" id="IPR013783">
    <property type="entry name" value="Ig-like_fold"/>
</dbReference>
<evidence type="ECO:0000256" key="3">
    <source>
        <dbReference type="SAM" id="Phobius"/>
    </source>
</evidence>
<dbReference type="NCBIfam" id="TIGR00254">
    <property type="entry name" value="GGDEF"/>
    <property type="match status" value="1"/>
</dbReference>
<evidence type="ECO:0000259" key="5">
    <source>
        <dbReference type="PROSITE" id="PS50887"/>
    </source>
</evidence>
<keyword evidence="3" id="KW-1133">Transmembrane helix</keyword>
<comment type="catalytic activity">
    <reaction evidence="2">
        <text>2 GTP = 3',3'-c-di-GMP + 2 diphosphate</text>
        <dbReference type="Rhea" id="RHEA:24898"/>
        <dbReference type="ChEBI" id="CHEBI:33019"/>
        <dbReference type="ChEBI" id="CHEBI:37565"/>
        <dbReference type="ChEBI" id="CHEBI:58805"/>
        <dbReference type="EC" id="2.7.7.65"/>
    </reaction>
</comment>
<dbReference type="SMART" id="SM00267">
    <property type="entry name" value="GGDEF"/>
    <property type="match status" value="1"/>
</dbReference>
<keyword evidence="3" id="KW-0472">Membrane</keyword>
<dbReference type="InterPro" id="IPR011110">
    <property type="entry name" value="Reg_prop"/>
</dbReference>
<dbReference type="InterPro" id="IPR050469">
    <property type="entry name" value="Diguanylate_Cyclase"/>
</dbReference>
<accession>A0AA49A9Z3</accession>
<evidence type="ECO:0000256" key="2">
    <source>
        <dbReference type="ARBA" id="ARBA00034247"/>
    </source>
</evidence>
<gene>
    <name evidence="6" type="ORF">IV454_06550</name>
</gene>
<dbReference type="InterPro" id="IPR015943">
    <property type="entry name" value="WD40/YVTN_repeat-like_dom_sf"/>
</dbReference>
<feature type="domain" description="GGDEF" evidence="5">
    <location>
        <begin position="831"/>
        <end position="968"/>
    </location>
</feature>
<name>A0AA49A9Z3_9BURK</name>
<keyword evidence="4" id="KW-0732">Signal</keyword>
<feature type="signal peptide" evidence="4">
    <location>
        <begin position="1"/>
        <end position="22"/>
    </location>
</feature>
<evidence type="ECO:0000256" key="4">
    <source>
        <dbReference type="SAM" id="SignalP"/>
    </source>
</evidence>
<dbReference type="Pfam" id="PF07494">
    <property type="entry name" value="Reg_prop"/>
    <property type="match status" value="1"/>
</dbReference>
<reference evidence="6 7" key="1">
    <citation type="submission" date="2020-11" db="EMBL/GenBank/DDBJ databases">
        <authorList>
            <person name="Sun Q."/>
        </authorList>
    </citation>
    <scope>NUCLEOTIDE SEQUENCE [LARGE SCALE GENOMIC DNA]</scope>
    <source>
        <strain evidence="6 7">P8398</strain>
    </source>
</reference>
<feature type="chain" id="PRO_5047517350" description="diguanylate cyclase" evidence="4">
    <location>
        <begin position="23"/>
        <end position="1003"/>
    </location>
</feature>
<evidence type="ECO:0000313" key="7">
    <source>
        <dbReference type="Proteomes" id="UP000662888"/>
    </source>
</evidence>
<dbReference type="PROSITE" id="PS50887">
    <property type="entry name" value="GGDEF"/>
    <property type="match status" value="1"/>
</dbReference>